<evidence type="ECO:0000256" key="6">
    <source>
        <dbReference type="SAM" id="Phobius"/>
    </source>
</evidence>
<keyword evidence="2" id="KW-1003">Cell membrane</keyword>
<feature type="transmembrane region" description="Helical" evidence="6">
    <location>
        <begin position="319"/>
        <end position="338"/>
    </location>
</feature>
<comment type="subcellular location">
    <subcellularLocation>
        <location evidence="1">Cell membrane</location>
        <topology evidence="1">Multi-pass membrane protein</topology>
    </subcellularLocation>
</comment>
<evidence type="ECO:0000313" key="7">
    <source>
        <dbReference type="EMBL" id="SDJ42217.1"/>
    </source>
</evidence>
<proteinExistence type="predicted"/>
<feature type="transmembrane region" description="Helical" evidence="6">
    <location>
        <begin position="381"/>
        <end position="403"/>
    </location>
</feature>
<protein>
    <submittedName>
        <fullName evidence="7">Membrane protein involved in the export of O-antigen and teichoic acid</fullName>
    </submittedName>
</protein>
<feature type="transmembrane region" description="Helical" evidence="6">
    <location>
        <begin position="358"/>
        <end position="375"/>
    </location>
</feature>
<accession>A0A1G8TLC1</accession>
<dbReference type="PANTHER" id="PTHR30250">
    <property type="entry name" value="PST FAMILY PREDICTED COLANIC ACID TRANSPORTER"/>
    <property type="match status" value="1"/>
</dbReference>
<feature type="transmembrane region" description="Helical" evidence="6">
    <location>
        <begin position="132"/>
        <end position="157"/>
    </location>
</feature>
<reference evidence="8" key="1">
    <citation type="submission" date="2016-10" db="EMBL/GenBank/DDBJ databases">
        <authorList>
            <person name="Varghese N."/>
            <person name="Submissions S."/>
        </authorList>
    </citation>
    <scope>NUCLEOTIDE SEQUENCE [LARGE SCALE GENOMIC DNA]</scope>
    <source>
        <strain evidence="8">DSM 23317</strain>
    </source>
</reference>
<feature type="transmembrane region" description="Helical" evidence="6">
    <location>
        <begin position="36"/>
        <end position="56"/>
    </location>
</feature>
<evidence type="ECO:0000256" key="2">
    <source>
        <dbReference type="ARBA" id="ARBA00022475"/>
    </source>
</evidence>
<gene>
    <name evidence="7" type="ORF">SAMN04488540_10817</name>
</gene>
<organism evidence="7 8">
    <name type="scientific">Ferrimonas sediminum</name>
    <dbReference type="NCBI Taxonomy" id="718193"/>
    <lineage>
        <taxon>Bacteria</taxon>
        <taxon>Pseudomonadati</taxon>
        <taxon>Pseudomonadota</taxon>
        <taxon>Gammaproteobacteria</taxon>
        <taxon>Alteromonadales</taxon>
        <taxon>Ferrimonadaceae</taxon>
        <taxon>Ferrimonas</taxon>
    </lineage>
</organism>
<name>A0A1G8TLC1_9GAMM</name>
<evidence type="ECO:0000256" key="3">
    <source>
        <dbReference type="ARBA" id="ARBA00022692"/>
    </source>
</evidence>
<sequence length="413" mass="46502">MKTQVIVSTVDQGLLSAFNFALNLALIKLWQPAEFGVYSIIFMLSFVLISLQNALINTPYSVLVPASDNPNHLRSTLSLGNGLFVVTLTLICYGLLQLPFLHQDYSGNLAITAFFATRLLREFLRCRWSSELILLPVLIADLLFVIVFMTLVGIWQYQHPLSQFSLEHLLWFLSLSQLLGMVYLLKKEFPLFALTRWSKLPGHYAPIWDQSRWSLVGVITTELQNRGYIFIVGMAFGPTVVGFIQAGRVFFGPLNIITSAWTRIAKPTLAKLHAQGEKQQFQTLTNQGALGFLLFNLVFGVLLWLLWPWLQPQLFGDQYPGIGFVVAQWAIATLLFHLRSTYSAAIQAQNRFKPLAMATIWGASLSLGILTALALAQASSWVIFTVIFGELVAFSYILVLFAPQLQPRWLPER</sequence>
<feature type="transmembrane region" description="Helical" evidence="6">
    <location>
        <begin position="12"/>
        <end position="30"/>
    </location>
</feature>
<dbReference type="OrthoDB" id="6396247at2"/>
<dbReference type="EMBL" id="FNEM01000008">
    <property type="protein sequence ID" value="SDJ42217.1"/>
    <property type="molecule type" value="Genomic_DNA"/>
</dbReference>
<dbReference type="AlphaFoldDB" id="A0A1G8TLC1"/>
<keyword evidence="5 6" id="KW-0472">Membrane</keyword>
<dbReference type="PANTHER" id="PTHR30250:SF11">
    <property type="entry name" value="O-ANTIGEN TRANSPORTER-RELATED"/>
    <property type="match status" value="1"/>
</dbReference>
<feature type="transmembrane region" description="Helical" evidence="6">
    <location>
        <begin position="169"/>
        <end position="186"/>
    </location>
</feature>
<feature type="transmembrane region" description="Helical" evidence="6">
    <location>
        <begin position="288"/>
        <end position="307"/>
    </location>
</feature>
<feature type="transmembrane region" description="Helical" evidence="6">
    <location>
        <begin position="77"/>
        <end position="96"/>
    </location>
</feature>
<dbReference type="InterPro" id="IPR050833">
    <property type="entry name" value="Poly_Biosynth_Transport"/>
</dbReference>
<keyword evidence="4 6" id="KW-1133">Transmembrane helix</keyword>
<keyword evidence="8" id="KW-1185">Reference proteome</keyword>
<evidence type="ECO:0000313" key="8">
    <source>
        <dbReference type="Proteomes" id="UP000199527"/>
    </source>
</evidence>
<evidence type="ECO:0000256" key="4">
    <source>
        <dbReference type="ARBA" id="ARBA00022989"/>
    </source>
</evidence>
<dbReference type="GO" id="GO:0005886">
    <property type="term" value="C:plasma membrane"/>
    <property type="evidence" value="ECO:0007669"/>
    <property type="project" value="UniProtKB-SubCell"/>
</dbReference>
<keyword evidence="3 6" id="KW-0812">Transmembrane</keyword>
<dbReference type="Proteomes" id="UP000199527">
    <property type="component" value="Unassembled WGS sequence"/>
</dbReference>
<evidence type="ECO:0000256" key="5">
    <source>
        <dbReference type="ARBA" id="ARBA00023136"/>
    </source>
</evidence>
<evidence type="ECO:0000256" key="1">
    <source>
        <dbReference type="ARBA" id="ARBA00004651"/>
    </source>
</evidence>
<dbReference type="RefSeq" id="WP_090365263.1">
    <property type="nucleotide sequence ID" value="NZ_FNEM01000008.1"/>
</dbReference>